<comment type="cofactor">
    <cofactor evidence="5">
        <name>FAD</name>
        <dbReference type="ChEBI" id="CHEBI:57692"/>
    </cofactor>
</comment>
<evidence type="ECO:0000256" key="1">
    <source>
        <dbReference type="ARBA" id="ARBA00010139"/>
    </source>
</evidence>
<protein>
    <recommendedName>
        <fullName evidence="5">Flavin-containing monooxygenase</fullName>
        <ecNumber evidence="5">1.-.-.-</ecNumber>
    </recommendedName>
</protein>
<keyword evidence="6" id="KW-1133">Transmembrane helix</keyword>
<feature type="transmembrane region" description="Helical" evidence="6">
    <location>
        <begin position="296"/>
        <end position="316"/>
    </location>
</feature>
<gene>
    <name evidence="7" type="ORF">ZHD862_LOCUS3594</name>
</gene>
<feature type="transmembrane region" description="Helical" evidence="6">
    <location>
        <begin position="65"/>
        <end position="81"/>
    </location>
</feature>
<keyword evidence="6" id="KW-0472">Membrane</keyword>
<comment type="similarity">
    <text evidence="5">Belongs to the FMO family.</text>
</comment>
<dbReference type="PANTHER" id="PTHR42877">
    <property type="entry name" value="L-ORNITHINE N(5)-MONOOXYGENASE-RELATED"/>
    <property type="match status" value="1"/>
</dbReference>
<dbReference type="GO" id="GO:0004499">
    <property type="term" value="F:N,N-dimethylaniline monooxygenase activity"/>
    <property type="evidence" value="ECO:0007669"/>
    <property type="project" value="InterPro"/>
</dbReference>
<dbReference type="EMBL" id="CAJNOT010000079">
    <property type="protein sequence ID" value="CAF0825114.1"/>
    <property type="molecule type" value="Genomic_DNA"/>
</dbReference>
<evidence type="ECO:0000256" key="4">
    <source>
        <dbReference type="ARBA" id="ARBA00023002"/>
    </source>
</evidence>
<evidence type="ECO:0000256" key="2">
    <source>
        <dbReference type="ARBA" id="ARBA00022630"/>
    </source>
</evidence>
<evidence type="ECO:0000256" key="5">
    <source>
        <dbReference type="RuleBase" id="RU361177"/>
    </source>
</evidence>
<dbReference type="Proteomes" id="UP000663864">
    <property type="component" value="Unassembled WGS sequence"/>
</dbReference>
<dbReference type="PANTHER" id="PTHR42877:SF4">
    <property type="entry name" value="FAD_NAD(P)-BINDING DOMAIN-CONTAINING PROTEIN-RELATED"/>
    <property type="match status" value="1"/>
</dbReference>
<keyword evidence="2 5" id="KW-0285">Flavoprotein</keyword>
<dbReference type="SUPFAM" id="SSF51905">
    <property type="entry name" value="FAD/NAD(P)-binding domain"/>
    <property type="match status" value="1"/>
</dbReference>
<dbReference type="AlphaFoldDB" id="A0A813UD91"/>
<evidence type="ECO:0000256" key="3">
    <source>
        <dbReference type="ARBA" id="ARBA00022827"/>
    </source>
</evidence>
<keyword evidence="5" id="KW-0503">Monooxygenase</keyword>
<keyword evidence="4 5" id="KW-0560">Oxidoreductase</keyword>
<feature type="transmembrane region" description="Helical" evidence="6">
    <location>
        <begin position="12"/>
        <end position="39"/>
    </location>
</feature>
<evidence type="ECO:0000313" key="7">
    <source>
        <dbReference type="EMBL" id="CAF0825114.1"/>
    </source>
</evidence>
<dbReference type="GO" id="GO:0050660">
    <property type="term" value="F:flavin adenine dinucleotide binding"/>
    <property type="evidence" value="ECO:0007669"/>
    <property type="project" value="InterPro"/>
</dbReference>
<name>A0A813UD91_9BILA</name>
<organism evidence="7 8">
    <name type="scientific">Rotaria sordida</name>
    <dbReference type="NCBI Taxonomy" id="392033"/>
    <lineage>
        <taxon>Eukaryota</taxon>
        <taxon>Metazoa</taxon>
        <taxon>Spiralia</taxon>
        <taxon>Gnathifera</taxon>
        <taxon>Rotifera</taxon>
        <taxon>Eurotatoria</taxon>
        <taxon>Bdelloidea</taxon>
        <taxon>Philodinida</taxon>
        <taxon>Philodinidae</taxon>
        <taxon>Rotaria</taxon>
    </lineage>
</organism>
<keyword evidence="6" id="KW-0812">Transmembrane</keyword>
<reference evidence="7" key="1">
    <citation type="submission" date="2021-02" db="EMBL/GenBank/DDBJ databases">
        <authorList>
            <person name="Nowell W R."/>
        </authorList>
    </citation>
    <scope>NUCLEOTIDE SEQUENCE</scope>
</reference>
<keyword evidence="3 5" id="KW-0274">FAD</keyword>
<comment type="caution">
    <text evidence="7">The sequence shown here is derived from an EMBL/GenBank/DDBJ whole genome shotgun (WGS) entry which is preliminary data.</text>
</comment>
<dbReference type="Pfam" id="PF00743">
    <property type="entry name" value="FMO-like"/>
    <property type="match status" value="1"/>
</dbReference>
<dbReference type="GO" id="GO:0050661">
    <property type="term" value="F:NADP binding"/>
    <property type="evidence" value="ECO:0007669"/>
    <property type="project" value="InterPro"/>
</dbReference>
<sequence>MRNILSIKLDILLLILGFLIVLSTSLVLGLIGQFIYWLLYDSFGRYEKRVKRKLKLINNQQDDEYYVIIIGTGFSGLGMAIKMNELGMDNYILIERHEHIGGTWYANKYPGCACDIASNLYSFSFEPNPKWSHYFSRQPEIAEYLEYCTDKYDIRRHIQFNTNVTQLKWLEERQLWQVTTQSNNQEKIFYARSIVLGCGPLSNASYPTDIHGIDKFQGQMCHTSKWDKTIDFNNKRVAVVGTGPSAIQTVPEVQQMNVSQLFVFQRTPAWVIPRFDRLVTDWEKNLFKRYPIIQKFMRVIMYWIMESLALSFAYRWPLKFLIDKLVKYNLERQVKDIELQKKLIPIWEFGCKRMLITNDWFSTLQKSNVKLVTNRIREITSHSIITYDGDEYPVDIIIWSTGFLTQEFPLSVYGINGCLLTKKWSETIQAYRGITVPSFPNFFILLGPNTALGHNSVVIMIEAQINYIAEAFLYMNQNNIRSIEIKQDIHEKFNEKLQLRLKRTVWQKGGCHSWYQDAKGNNTSLWPDFTWVYILLLKNFDYENYIFRQ</sequence>
<evidence type="ECO:0000256" key="6">
    <source>
        <dbReference type="SAM" id="Phobius"/>
    </source>
</evidence>
<dbReference type="InterPro" id="IPR051209">
    <property type="entry name" value="FAD-bind_Monooxygenase_sf"/>
</dbReference>
<evidence type="ECO:0000313" key="8">
    <source>
        <dbReference type="Proteomes" id="UP000663864"/>
    </source>
</evidence>
<dbReference type="InterPro" id="IPR020946">
    <property type="entry name" value="Flavin_mOase-like"/>
</dbReference>
<proteinExistence type="inferred from homology"/>
<dbReference type="Gene3D" id="3.50.50.60">
    <property type="entry name" value="FAD/NAD(P)-binding domain"/>
    <property type="match status" value="2"/>
</dbReference>
<comment type="similarity">
    <text evidence="1">Belongs to the FAD-binding monooxygenase family.</text>
</comment>
<dbReference type="InterPro" id="IPR036188">
    <property type="entry name" value="FAD/NAD-bd_sf"/>
</dbReference>
<accession>A0A813UD91</accession>
<dbReference type="EC" id="1.-.-.-" evidence="5"/>